<accession>A0AAI8MD35</accession>
<evidence type="ECO:0000313" key="9">
    <source>
        <dbReference type="EMBL" id="BAL75837.1"/>
    </source>
</evidence>
<feature type="domain" description="Peptidase S26" evidence="8">
    <location>
        <begin position="183"/>
        <end position="387"/>
    </location>
</feature>
<feature type="transmembrane region" description="Helical" evidence="7">
    <location>
        <begin position="39"/>
        <end position="57"/>
    </location>
</feature>
<feature type="transmembrane region" description="Helical" evidence="7">
    <location>
        <begin position="111"/>
        <end position="131"/>
    </location>
</feature>
<sequence length="410" mass="43677">MSGAGAGETTSGLSPYLTIWWRPRRTIQDVVARPYSSRVLVLAALGGTASAVTWLLGMDVDQSLTDWRVLLACLVGAGSLSILNLYIGAWVAAGVGRLLGGTASTAELRTLLAWGMLPAIAGAVLAIAAVLGLRVAGAGAMPAVLAFMVGICSLWSMVMTLLMLGSVEGFGFFRSFVTYGISTLCLPAVFALLIRTFLFQPFSIPSGSTIPALLPGDYVFANKFAYGYSRFSLPFGVASFPGRVFGADPARGDMVIFRLPKDERTDYVKRVVGLPGDRIQMKDGELLINSTPVRRERMDDLTGIDACGSGTTGVRRWRETLPNGVSYETLDCADNGYFDNTTTYTVPAAHLFVLGDNRDNSTDSRAMSAIGFVPIDNLVARVSMIFFSRAAGGAGAPSSIRFERIGATVR</sequence>
<dbReference type="GO" id="GO:0009003">
    <property type="term" value="F:signal peptidase activity"/>
    <property type="evidence" value="ECO:0007669"/>
    <property type="project" value="UniProtKB-EC"/>
</dbReference>
<dbReference type="PROSITE" id="PS00760">
    <property type="entry name" value="SPASE_I_2"/>
    <property type="match status" value="1"/>
</dbReference>
<dbReference type="PANTHER" id="PTHR43390:SF1">
    <property type="entry name" value="CHLOROPLAST PROCESSING PEPTIDASE"/>
    <property type="match status" value="1"/>
</dbReference>
<keyword evidence="5 7" id="KW-0378">Hydrolase</keyword>
<dbReference type="SUPFAM" id="SSF51306">
    <property type="entry name" value="LexA/Signal peptidase"/>
    <property type="match status" value="1"/>
</dbReference>
<evidence type="ECO:0000256" key="2">
    <source>
        <dbReference type="ARBA" id="ARBA00009370"/>
    </source>
</evidence>
<keyword evidence="7" id="KW-1133">Transmembrane helix</keyword>
<dbReference type="AlphaFoldDB" id="A0AAI8MD35"/>
<dbReference type="PROSITE" id="PS00761">
    <property type="entry name" value="SPASE_I_3"/>
    <property type="match status" value="1"/>
</dbReference>
<proteinExistence type="inferred from homology"/>
<dbReference type="CDD" id="cd06530">
    <property type="entry name" value="S26_SPase_I"/>
    <property type="match status" value="1"/>
</dbReference>
<comment type="subcellular location">
    <subcellularLocation>
        <location evidence="7">Membrane</location>
        <topology evidence="7">Single-pass type II membrane protein</topology>
    </subcellularLocation>
</comment>
<reference evidence="9 10" key="1">
    <citation type="journal article" date="2012" name="Microbes Environ.">
        <title>Complete genome sequence of Bradyrhizobium sp. S23321: insights into symbiosis evolution in soil oligotrophs.</title>
        <authorList>
            <person name="Okubo T."/>
            <person name="Tsukui T."/>
            <person name="Maita H."/>
            <person name="Okamoto S."/>
            <person name="Oshima K."/>
            <person name="Fujisawa T."/>
            <person name="Saito A."/>
            <person name="Futamata H."/>
            <person name="Hattori R."/>
            <person name="Shimomura Y."/>
            <person name="Haruta S."/>
            <person name="Morimoto S."/>
            <person name="Wang Y."/>
            <person name="Sakai Y."/>
            <person name="Hattori M."/>
            <person name="Aizawa S."/>
            <person name="Nagashima K.V.P."/>
            <person name="Masuda S."/>
            <person name="Hattori T."/>
            <person name="Yamashita A."/>
            <person name="Bao Z."/>
            <person name="Hayatsu M."/>
            <person name="Kajiya-Kanegae H."/>
            <person name="Yoshinaga I."/>
            <person name="Sakamoto K."/>
            <person name="Toyota K."/>
            <person name="Nakao M."/>
            <person name="Kohara M."/>
            <person name="Anda M."/>
            <person name="Niwa R."/>
            <person name="Jung-Hwan P."/>
            <person name="Sameshima-Saito R."/>
            <person name="Tokuda S."/>
            <person name="Yamamoto S."/>
            <person name="Yamamoto S."/>
            <person name="Yokoyama T."/>
            <person name="Akutsu T."/>
            <person name="Nakamura Y."/>
            <person name="Nakahira-Yanaka Y."/>
            <person name="Takada Hoshino Y."/>
            <person name="Hirakawa H."/>
            <person name="Mitsui H."/>
            <person name="Terasawa K."/>
            <person name="Itakura M."/>
            <person name="Sato S."/>
            <person name="Ikeda-Ohtsubo W."/>
            <person name="Sakakura N."/>
            <person name="Kaminuma E."/>
            <person name="Minamisawa K."/>
        </authorList>
    </citation>
    <scope>NUCLEOTIDE SEQUENCE [LARGE SCALE GENOMIC DNA]</scope>
    <source>
        <strain evidence="9 10">S23321</strain>
    </source>
</reference>
<feature type="active site" evidence="6">
    <location>
        <position position="208"/>
    </location>
</feature>
<comment type="catalytic activity">
    <reaction evidence="1 7">
        <text>Cleavage of hydrophobic, N-terminal signal or leader sequences from secreted and periplasmic proteins.</text>
        <dbReference type="EC" id="3.4.21.89"/>
    </reaction>
</comment>
<dbReference type="Pfam" id="PF10502">
    <property type="entry name" value="Peptidase_S26"/>
    <property type="match status" value="1"/>
</dbReference>
<keyword evidence="7" id="KW-0812">Transmembrane</keyword>
<evidence type="ECO:0000256" key="5">
    <source>
        <dbReference type="ARBA" id="ARBA00022801"/>
    </source>
</evidence>
<evidence type="ECO:0000256" key="7">
    <source>
        <dbReference type="RuleBase" id="RU362042"/>
    </source>
</evidence>
<dbReference type="Proteomes" id="UP000007886">
    <property type="component" value="Chromosome"/>
</dbReference>
<keyword evidence="7" id="KW-0645">Protease</keyword>
<dbReference type="GO" id="GO:0006465">
    <property type="term" value="P:signal peptide processing"/>
    <property type="evidence" value="ECO:0007669"/>
    <property type="project" value="InterPro"/>
</dbReference>
<dbReference type="NCBIfam" id="TIGR02227">
    <property type="entry name" value="sigpep_I_bact"/>
    <property type="match status" value="1"/>
</dbReference>
<name>A0AAI8MD35_9BRAD</name>
<dbReference type="GO" id="GO:0004252">
    <property type="term" value="F:serine-type endopeptidase activity"/>
    <property type="evidence" value="ECO:0007669"/>
    <property type="project" value="InterPro"/>
</dbReference>
<dbReference type="KEGG" id="brs:S23_26240"/>
<dbReference type="Gene3D" id="2.10.109.10">
    <property type="entry name" value="Umud Fragment, subunit A"/>
    <property type="match status" value="1"/>
</dbReference>
<dbReference type="InterPro" id="IPR019533">
    <property type="entry name" value="Peptidase_S26"/>
</dbReference>
<comment type="similarity">
    <text evidence="2 7">Belongs to the peptidase S26 family.</text>
</comment>
<evidence type="ECO:0000256" key="6">
    <source>
        <dbReference type="PIRSR" id="PIRSR600223-1"/>
    </source>
</evidence>
<dbReference type="InterPro" id="IPR019758">
    <property type="entry name" value="Pept_S26A_signal_pept_1_CS"/>
</dbReference>
<dbReference type="EC" id="3.4.21.89" evidence="3 7"/>
<dbReference type="InterPro" id="IPR019757">
    <property type="entry name" value="Pept_S26A_signal_pept_1_Lys-AS"/>
</dbReference>
<gene>
    <name evidence="9" type="ORF">S23_26240</name>
</gene>
<comment type="caution">
    <text evidence="7">Lacks conserved residue(s) required for the propagation of feature annotation.</text>
</comment>
<keyword evidence="7" id="KW-0472">Membrane</keyword>
<dbReference type="InterPro" id="IPR036286">
    <property type="entry name" value="LexA/Signal_pep-like_sf"/>
</dbReference>
<evidence type="ECO:0000256" key="1">
    <source>
        <dbReference type="ARBA" id="ARBA00000677"/>
    </source>
</evidence>
<dbReference type="GO" id="GO:0016020">
    <property type="term" value="C:membrane"/>
    <property type="evidence" value="ECO:0007669"/>
    <property type="project" value="UniProtKB-SubCell"/>
</dbReference>
<dbReference type="PRINTS" id="PR00727">
    <property type="entry name" value="LEADERPTASE"/>
</dbReference>
<keyword evidence="10" id="KW-1185">Reference proteome</keyword>
<feature type="active site" evidence="6">
    <location>
        <position position="269"/>
    </location>
</feature>
<dbReference type="PANTHER" id="PTHR43390">
    <property type="entry name" value="SIGNAL PEPTIDASE I"/>
    <property type="match status" value="1"/>
</dbReference>
<feature type="transmembrane region" description="Helical" evidence="7">
    <location>
        <begin position="69"/>
        <end position="91"/>
    </location>
</feature>
<feature type="transmembrane region" description="Helical" evidence="7">
    <location>
        <begin position="176"/>
        <end position="198"/>
    </location>
</feature>
<evidence type="ECO:0000256" key="4">
    <source>
        <dbReference type="ARBA" id="ARBA00019232"/>
    </source>
</evidence>
<protein>
    <recommendedName>
        <fullName evidence="4 7">Signal peptidase I</fullName>
        <ecNumber evidence="3 7">3.4.21.89</ecNumber>
    </recommendedName>
</protein>
<evidence type="ECO:0000313" key="10">
    <source>
        <dbReference type="Proteomes" id="UP000007886"/>
    </source>
</evidence>
<feature type="transmembrane region" description="Helical" evidence="7">
    <location>
        <begin position="143"/>
        <end position="164"/>
    </location>
</feature>
<evidence type="ECO:0000256" key="3">
    <source>
        <dbReference type="ARBA" id="ARBA00013208"/>
    </source>
</evidence>
<evidence type="ECO:0000259" key="8">
    <source>
        <dbReference type="Pfam" id="PF10502"/>
    </source>
</evidence>
<dbReference type="EMBL" id="AP012279">
    <property type="protein sequence ID" value="BAL75837.1"/>
    <property type="molecule type" value="Genomic_DNA"/>
</dbReference>
<organism evidence="9 10">
    <name type="scientific">Bradyrhizobium cosmicum</name>
    <dbReference type="NCBI Taxonomy" id="1404864"/>
    <lineage>
        <taxon>Bacteria</taxon>
        <taxon>Pseudomonadati</taxon>
        <taxon>Pseudomonadota</taxon>
        <taxon>Alphaproteobacteria</taxon>
        <taxon>Hyphomicrobiales</taxon>
        <taxon>Nitrobacteraceae</taxon>
        <taxon>Bradyrhizobium</taxon>
    </lineage>
</organism>
<dbReference type="InterPro" id="IPR000223">
    <property type="entry name" value="Pept_S26A_signal_pept_1"/>
</dbReference>